<sequence>MAGNSSRTAADRNPFQNIPTWPMMPLNEWNWAERGDRLEERAFESFEHMRRALIANTGKALEGQMDFVTQRLHADFECVKALSDCRMPDQAFHTLQGFFLDMWRDYEAQAQRNIELLHASLTENLHCAEEITDTAIETVAEIEQAAEEEFRPAKPARKAAPGAKAKAANPA</sequence>
<dbReference type="RefSeq" id="WP_013651228.1">
    <property type="nucleotide sequence ID" value="NC_015259.1"/>
</dbReference>
<evidence type="ECO:0000313" key="3">
    <source>
        <dbReference type="Proteomes" id="UP000008130"/>
    </source>
</evidence>
<dbReference type="eggNOG" id="ENOG50337HJ">
    <property type="taxonomic scope" value="Bacteria"/>
</dbReference>
<evidence type="ECO:0008006" key="4">
    <source>
        <dbReference type="Google" id="ProtNLM"/>
    </source>
</evidence>
<feature type="region of interest" description="Disordered" evidence="1">
    <location>
        <begin position="147"/>
        <end position="171"/>
    </location>
</feature>
<dbReference type="EMBL" id="CP002568">
    <property type="protein sequence ID" value="ADZ68904.1"/>
    <property type="molecule type" value="Genomic_DNA"/>
</dbReference>
<feature type="compositionally biased region" description="Low complexity" evidence="1">
    <location>
        <begin position="158"/>
        <end position="171"/>
    </location>
</feature>
<reference evidence="2 3" key="1">
    <citation type="journal article" date="2011" name="J. Bacteriol.">
        <title>Complete genome sequence of Polymorphum gilvum SL003B-26A1T, a crude oil-degrading bacterium from oil-polluted saline soil.</title>
        <authorList>
            <person name="Li S.G."/>
            <person name="Tang Y.Q."/>
            <person name="Nie Y."/>
            <person name="Cai M."/>
            <person name="Wu X.L."/>
        </authorList>
    </citation>
    <scope>NUCLEOTIDE SEQUENCE [LARGE SCALE GENOMIC DNA]</scope>
    <source>
        <strain evidence="3">LMG 25793 / CGMCC 1.9160 / SL003B-26A1</strain>
    </source>
</reference>
<dbReference type="AlphaFoldDB" id="F2J334"/>
<protein>
    <recommendedName>
        <fullName evidence="4">Phasin domain-containing protein</fullName>
    </recommendedName>
</protein>
<organism evidence="2 3">
    <name type="scientific">Polymorphum gilvum (strain LMG 25793 / CGMCC 1.9160 / SL003B-26A1)</name>
    <dbReference type="NCBI Taxonomy" id="991905"/>
    <lineage>
        <taxon>Bacteria</taxon>
        <taxon>Pseudomonadati</taxon>
        <taxon>Pseudomonadota</taxon>
        <taxon>Alphaproteobacteria</taxon>
        <taxon>Rhodobacterales</taxon>
        <taxon>Paracoccaceae</taxon>
        <taxon>Polymorphum</taxon>
    </lineage>
</organism>
<dbReference type="HOGENOM" id="CLU_133240_0_0_5"/>
<name>F2J334_POLGS</name>
<accession>F2J334</accession>
<dbReference type="OrthoDB" id="7677065at2"/>
<evidence type="ECO:0000256" key="1">
    <source>
        <dbReference type="SAM" id="MobiDB-lite"/>
    </source>
</evidence>
<proteinExistence type="predicted"/>
<dbReference type="Proteomes" id="UP000008130">
    <property type="component" value="Chromosome"/>
</dbReference>
<dbReference type="KEGG" id="pgv:SL003B_0469"/>
<keyword evidence="3" id="KW-1185">Reference proteome</keyword>
<evidence type="ECO:0000313" key="2">
    <source>
        <dbReference type="EMBL" id="ADZ68904.1"/>
    </source>
</evidence>
<gene>
    <name evidence="2" type="ordered locus">SL003B_0469</name>
</gene>